<evidence type="ECO:0000313" key="2">
    <source>
        <dbReference type="Proteomes" id="UP000031036"/>
    </source>
</evidence>
<organism evidence="1 2">
    <name type="scientific">Toxocara canis</name>
    <name type="common">Canine roundworm</name>
    <dbReference type="NCBI Taxonomy" id="6265"/>
    <lineage>
        <taxon>Eukaryota</taxon>
        <taxon>Metazoa</taxon>
        <taxon>Ecdysozoa</taxon>
        <taxon>Nematoda</taxon>
        <taxon>Chromadorea</taxon>
        <taxon>Rhabditida</taxon>
        <taxon>Spirurina</taxon>
        <taxon>Ascaridomorpha</taxon>
        <taxon>Ascaridoidea</taxon>
        <taxon>Toxocaridae</taxon>
        <taxon>Toxocara</taxon>
    </lineage>
</organism>
<protein>
    <submittedName>
        <fullName evidence="1">Uncharacterized protein</fullName>
    </submittedName>
</protein>
<dbReference type="Proteomes" id="UP000031036">
    <property type="component" value="Unassembled WGS sequence"/>
</dbReference>
<reference evidence="1 2" key="1">
    <citation type="submission" date="2014-11" db="EMBL/GenBank/DDBJ databases">
        <title>Genetic blueprint of the zoonotic pathogen Toxocara canis.</title>
        <authorList>
            <person name="Zhu X.-Q."/>
            <person name="Korhonen P.K."/>
            <person name="Cai H."/>
            <person name="Young N.D."/>
            <person name="Nejsum P."/>
            <person name="von Samson-Himmelstjerna G."/>
            <person name="Boag P.R."/>
            <person name="Tan P."/>
            <person name="Li Q."/>
            <person name="Min J."/>
            <person name="Yang Y."/>
            <person name="Wang X."/>
            <person name="Fang X."/>
            <person name="Hall R.S."/>
            <person name="Hofmann A."/>
            <person name="Sternberg P.W."/>
            <person name="Jex A.R."/>
            <person name="Gasser R.B."/>
        </authorList>
    </citation>
    <scope>NUCLEOTIDE SEQUENCE [LARGE SCALE GENOMIC DNA]</scope>
    <source>
        <strain evidence="1">PN_DK_2014</strain>
    </source>
</reference>
<dbReference type="AlphaFoldDB" id="A0A0B2V8C4"/>
<sequence>MIRSDVYTALFGCCELRIAKDGKTASCIDGEDDGIDEITAVQGIQDGMIRSDVYTALFGCCELRIAKDGKTASCIDGEDDGIDEITAVQGIQDKEWYEGMIARGLGTLHTSIQNRSGRIYERRKRKVESVLAALISQRSILQ</sequence>
<keyword evidence="2" id="KW-1185">Reference proteome</keyword>
<evidence type="ECO:0000313" key="1">
    <source>
        <dbReference type="EMBL" id="KHN79701.1"/>
    </source>
</evidence>
<gene>
    <name evidence="1" type="ORF">Tcan_09601</name>
</gene>
<comment type="caution">
    <text evidence="1">The sequence shown here is derived from an EMBL/GenBank/DDBJ whole genome shotgun (WGS) entry which is preliminary data.</text>
</comment>
<dbReference type="EMBL" id="JPKZ01001878">
    <property type="protein sequence ID" value="KHN79701.1"/>
    <property type="molecule type" value="Genomic_DNA"/>
</dbReference>
<name>A0A0B2V8C4_TOXCA</name>
<accession>A0A0B2V8C4</accession>
<proteinExistence type="predicted"/>